<dbReference type="InterPro" id="IPR000433">
    <property type="entry name" value="Znf_ZZ"/>
</dbReference>
<evidence type="ECO:0000313" key="7">
    <source>
        <dbReference type="RefSeq" id="XP_033535728.1"/>
    </source>
</evidence>
<name>A0A6G1G7P5_9PEZI</name>
<gene>
    <name evidence="5 7" type="ORF">P152DRAFT_457455</name>
</gene>
<dbReference type="PROSITE" id="PS01357">
    <property type="entry name" value="ZF_ZZ_1"/>
    <property type="match status" value="1"/>
</dbReference>
<reference evidence="5 7" key="1">
    <citation type="submission" date="2020-01" db="EMBL/GenBank/DDBJ databases">
        <authorList>
            <consortium name="DOE Joint Genome Institute"/>
            <person name="Haridas S."/>
            <person name="Albert R."/>
            <person name="Binder M."/>
            <person name="Bloem J."/>
            <person name="Labutti K."/>
            <person name="Salamov A."/>
            <person name="Andreopoulos B."/>
            <person name="Baker S.E."/>
            <person name="Barry K."/>
            <person name="Bills G."/>
            <person name="Bluhm B.H."/>
            <person name="Cannon C."/>
            <person name="Castanera R."/>
            <person name="Culley D.E."/>
            <person name="Daum C."/>
            <person name="Ezra D."/>
            <person name="Gonzalez J.B."/>
            <person name="Henrissat B."/>
            <person name="Kuo A."/>
            <person name="Liang C."/>
            <person name="Lipzen A."/>
            <person name="Lutzoni F."/>
            <person name="Magnuson J."/>
            <person name="Mondo S."/>
            <person name="Nolan M."/>
            <person name="Ohm R."/>
            <person name="Pangilinan J."/>
            <person name="Park H.-J."/>
            <person name="Ramirez L."/>
            <person name="Alfaro M."/>
            <person name="Sun H."/>
            <person name="Tritt A."/>
            <person name="Yoshinaga Y."/>
            <person name="Zwiers L.-H."/>
            <person name="Turgeon B.G."/>
            <person name="Goodwin S.B."/>
            <person name="Spatafora J.W."/>
            <person name="Crous P.W."/>
            <person name="Grigoriev I.V."/>
        </authorList>
    </citation>
    <scope>NUCLEOTIDE SEQUENCE</scope>
    <source>
        <strain evidence="5 7">CBS 781.70</strain>
    </source>
</reference>
<dbReference type="Proteomes" id="UP000504638">
    <property type="component" value="Unplaced"/>
</dbReference>
<dbReference type="Gene3D" id="3.30.60.90">
    <property type="match status" value="1"/>
</dbReference>
<accession>A0A6G1G7P5</accession>
<dbReference type="EMBL" id="ML975154">
    <property type="protein sequence ID" value="KAF1814097.1"/>
    <property type="molecule type" value="Genomic_DNA"/>
</dbReference>
<dbReference type="SUPFAM" id="SSF57850">
    <property type="entry name" value="RING/U-box"/>
    <property type="match status" value="1"/>
</dbReference>
<dbReference type="AlphaFoldDB" id="A0A6G1G7P5"/>
<reference evidence="7" key="3">
    <citation type="submission" date="2025-04" db="UniProtKB">
        <authorList>
            <consortium name="RefSeq"/>
        </authorList>
    </citation>
    <scope>IDENTIFICATION</scope>
    <source>
        <strain evidence="7">CBS 781.70</strain>
    </source>
</reference>
<evidence type="ECO:0000259" key="4">
    <source>
        <dbReference type="PROSITE" id="PS01357"/>
    </source>
</evidence>
<dbReference type="Pfam" id="PF00569">
    <property type="entry name" value="ZZ"/>
    <property type="match status" value="1"/>
</dbReference>
<organism evidence="5">
    <name type="scientific">Eremomyces bilateralis CBS 781.70</name>
    <dbReference type="NCBI Taxonomy" id="1392243"/>
    <lineage>
        <taxon>Eukaryota</taxon>
        <taxon>Fungi</taxon>
        <taxon>Dikarya</taxon>
        <taxon>Ascomycota</taxon>
        <taxon>Pezizomycotina</taxon>
        <taxon>Dothideomycetes</taxon>
        <taxon>Dothideomycetes incertae sedis</taxon>
        <taxon>Eremomycetales</taxon>
        <taxon>Eremomycetaceae</taxon>
        <taxon>Eremomyces</taxon>
    </lineage>
</organism>
<evidence type="ECO:0000256" key="3">
    <source>
        <dbReference type="ARBA" id="ARBA00022833"/>
    </source>
</evidence>
<feature type="domain" description="ZZ-type" evidence="4">
    <location>
        <begin position="14"/>
        <end position="40"/>
    </location>
</feature>
<evidence type="ECO:0000313" key="5">
    <source>
        <dbReference type="EMBL" id="KAF1814097.1"/>
    </source>
</evidence>
<dbReference type="RefSeq" id="XP_033535728.1">
    <property type="nucleotide sequence ID" value="XM_033679228.1"/>
</dbReference>
<dbReference type="GeneID" id="54419798"/>
<dbReference type="OrthoDB" id="3798557at2759"/>
<keyword evidence="3" id="KW-0862">Zinc</keyword>
<keyword evidence="1" id="KW-0479">Metal-binding</keyword>
<proteinExistence type="predicted"/>
<evidence type="ECO:0000256" key="1">
    <source>
        <dbReference type="ARBA" id="ARBA00022723"/>
    </source>
</evidence>
<sequence length="65" mass="7448">MATKGVRGDDSFWCNCCFHDIYGPRFHCTVCNDFDLCLMCNVTAEDMHPCHDLQVVEQKHGEKPV</sequence>
<keyword evidence="6" id="KW-1185">Reference proteome</keyword>
<protein>
    <recommendedName>
        <fullName evidence="4">ZZ-type domain-containing protein</fullName>
    </recommendedName>
</protein>
<evidence type="ECO:0000256" key="2">
    <source>
        <dbReference type="ARBA" id="ARBA00022771"/>
    </source>
</evidence>
<dbReference type="GO" id="GO:0008270">
    <property type="term" value="F:zinc ion binding"/>
    <property type="evidence" value="ECO:0007669"/>
    <property type="project" value="UniProtKB-KW"/>
</dbReference>
<keyword evidence="2" id="KW-0863">Zinc-finger</keyword>
<evidence type="ECO:0000313" key="6">
    <source>
        <dbReference type="Proteomes" id="UP000504638"/>
    </source>
</evidence>
<reference evidence="7" key="2">
    <citation type="submission" date="2020-04" db="EMBL/GenBank/DDBJ databases">
        <authorList>
            <consortium name="NCBI Genome Project"/>
        </authorList>
    </citation>
    <scope>NUCLEOTIDE SEQUENCE</scope>
    <source>
        <strain evidence="7">CBS 781.70</strain>
    </source>
</reference>
<dbReference type="InterPro" id="IPR043145">
    <property type="entry name" value="Znf_ZZ_sf"/>
</dbReference>